<dbReference type="RefSeq" id="WP_047790193.1">
    <property type="nucleotide sequence ID" value="NZ_CANLMG010000011.1"/>
</dbReference>
<evidence type="ECO:0000313" key="4">
    <source>
        <dbReference type="Proteomes" id="UP001056837"/>
    </source>
</evidence>
<reference evidence="2" key="2">
    <citation type="submission" date="2020-04" db="EMBL/GenBank/DDBJ databases">
        <title>Tenacibaculum mesophilum bac2.</title>
        <authorList>
            <person name="Li M."/>
        </authorList>
    </citation>
    <scope>NUCLEOTIDE SEQUENCE</scope>
    <source>
        <strain evidence="2">Bac2</strain>
    </source>
</reference>
<dbReference type="Proteomes" id="UP000269693">
    <property type="component" value="Chromosome"/>
</dbReference>
<dbReference type="EMBL" id="CP032544">
    <property type="protein sequence ID" value="AZJ32416.1"/>
    <property type="molecule type" value="Genomic_DNA"/>
</dbReference>
<dbReference type="Proteomes" id="UP001056837">
    <property type="component" value="Chromosome"/>
</dbReference>
<dbReference type="NCBIfam" id="NF038153">
    <property type="entry name" value="lant_leader_L1a"/>
    <property type="match status" value="1"/>
</dbReference>
<evidence type="ECO:0000313" key="2">
    <source>
        <dbReference type="EMBL" id="UTD15094.1"/>
    </source>
</evidence>
<sequence length="62" mass="6500">MKKITLNKGLRLNKEAITKLQDSQMSSFKGGINAAAGATCANGSCIKSCNEDSCKGADQVIH</sequence>
<organism evidence="2 4">
    <name type="scientific">Tenacibaculum mesophilum</name>
    <dbReference type="NCBI Taxonomy" id="104268"/>
    <lineage>
        <taxon>Bacteria</taxon>
        <taxon>Pseudomonadati</taxon>
        <taxon>Bacteroidota</taxon>
        <taxon>Flavobacteriia</taxon>
        <taxon>Flavobacteriales</taxon>
        <taxon>Flavobacteriaceae</taxon>
        <taxon>Tenacibaculum</taxon>
    </lineage>
</organism>
<evidence type="ECO:0000313" key="3">
    <source>
        <dbReference type="Proteomes" id="UP000269693"/>
    </source>
</evidence>
<evidence type="ECO:0000313" key="1">
    <source>
        <dbReference type="EMBL" id="AZJ32416.1"/>
    </source>
</evidence>
<dbReference type="EMBL" id="CP050861">
    <property type="protein sequence ID" value="UTD15094.1"/>
    <property type="molecule type" value="Genomic_DNA"/>
</dbReference>
<gene>
    <name evidence="1" type="ORF">D6200_07530</name>
    <name evidence="2" type="ORF">HER15_06250</name>
</gene>
<accession>A0AAE9MN33</accession>
<reference evidence="1 3" key="1">
    <citation type="submission" date="2018-09" db="EMBL/GenBank/DDBJ databases">
        <title>Insights into the microbiota of Asian seabass (Lates calcarifer) with tenacibaculosis symptoms and description of sp. nov. Tenacibaculum singaporense.</title>
        <authorList>
            <person name="Miyake S."/>
            <person name="Soh M."/>
            <person name="Azman M.N."/>
            <person name="Ngoh S.Y."/>
            <person name="Orban L."/>
            <person name="Seedorf H."/>
        </authorList>
    </citation>
    <scope>NUCLEOTIDE SEQUENCE [LARGE SCALE GENOMIC DNA]</scope>
    <source>
        <strain evidence="1 3">DSM 13764</strain>
    </source>
</reference>
<proteinExistence type="predicted"/>
<name>A0AAE9MN33_9FLAO</name>
<dbReference type="InterPro" id="IPR058238">
    <property type="entry name" value="Lant_leader_dom"/>
</dbReference>
<protein>
    <recommendedName>
        <fullName evidence="5">Natural product</fullName>
    </recommendedName>
</protein>
<keyword evidence="3" id="KW-1185">Reference proteome</keyword>
<dbReference type="AlphaFoldDB" id="A0AAE9MN33"/>
<evidence type="ECO:0008006" key="5">
    <source>
        <dbReference type="Google" id="ProtNLM"/>
    </source>
</evidence>